<evidence type="ECO:0000313" key="1">
    <source>
        <dbReference type="EMBL" id="QQP49564.1"/>
    </source>
</evidence>
<evidence type="ECO:0000313" key="2">
    <source>
        <dbReference type="Proteomes" id="UP000595437"/>
    </source>
</evidence>
<proteinExistence type="predicted"/>
<name>A0A7T8HGD0_CALRO</name>
<protein>
    <submittedName>
        <fullName evidence="1">Uncharacterized protein</fullName>
    </submittedName>
</protein>
<sequence>MFDLLAEVRVISLESVSPLRRSSGVGGTIVTCAPESIRNNKRDSSSNSATPIGEGVVTVETEAEVGVAANVAGKDPDLKFHFF</sequence>
<keyword evidence="2" id="KW-1185">Reference proteome</keyword>
<dbReference type="Proteomes" id="UP000595437">
    <property type="component" value="Chromosome 6"/>
</dbReference>
<dbReference type="EMBL" id="CP045895">
    <property type="protein sequence ID" value="QQP49564.1"/>
    <property type="molecule type" value="Genomic_DNA"/>
</dbReference>
<accession>A0A7T8HGD0</accession>
<organism evidence="1 2">
    <name type="scientific">Caligus rogercresseyi</name>
    <name type="common">Sea louse</name>
    <dbReference type="NCBI Taxonomy" id="217165"/>
    <lineage>
        <taxon>Eukaryota</taxon>
        <taxon>Metazoa</taxon>
        <taxon>Ecdysozoa</taxon>
        <taxon>Arthropoda</taxon>
        <taxon>Crustacea</taxon>
        <taxon>Multicrustacea</taxon>
        <taxon>Hexanauplia</taxon>
        <taxon>Copepoda</taxon>
        <taxon>Siphonostomatoida</taxon>
        <taxon>Caligidae</taxon>
        <taxon>Caligus</taxon>
    </lineage>
</organism>
<gene>
    <name evidence="1" type="ORF">FKW44_010274</name>
</gene>
<dbReference type="AlphaFoldDB" id="A0A7T8HGD0"/>
<reference evidence="2" key="1">
    <citation type="submission" date="2021-01" db="EMBL/GenBank/DDBJ databases">
        <title>Caligus Genome Assembly.</title>
        <authorList>
            <person name="Gallardo-Escarate C."/>
        </authorList>
    </citation>
    <scope>NUCLEOTIDE SEQUENCE [LARGE SCALE GENOMIC DNA]</scope>
</reference>